<dbReference type="RefSeq" id="XP_033377760.1">
    <property type="nucleotide sequence ID" value="XM_033526243.1"/>
</dbReference>
<keyword evidence="3" id="KW-1185">Reference proteome</keyword>
<evidence type="ECO:0000313" key="2">
    <source>
        <dbReference type="EMBL" id="KAF2009421.1"/>
    </source>
</evidence>
<dbReference type="GeneID" id="54283640"/>
<gene>
    <name evidence="2" type="ORF">BU24DRAFT_414753</name>
</gene>
<feature type="region of interest" description="Disordered" evidence="1">
    <location>
        <begin position="6"/>
        <end position="34"/>
    </location>
</feature>
<proteinExistence type="predicted"/>
<sequence length="151" mass="16398">MYYFVFPNQPTHRDRPPSFTPPTSLASQATPPPSRYASLGTRPPFLVVNAPPPVTAARTCRDKAYNIGGELAGSMKGVDEGMRAKRDGSCSWSPIVRYEMEKPGRGGGEVGRWLVRGFCVGVLYLSQCSKVEGHSSSIHLWSHGLDEGLCG</sequence>
<evidence type="ECO:0000313" key="3">
    <source>
        <dbReference type="Proteomes" id="UP000799778"/>
    </source>
</evidence>
<organism evidence="2 3">
    <name type="scientific">Aaosphaeria arxii CBS 175.79</name>
    <dbReference type="NCBI Taxonomy" id="1450172"/>
    <lineage>
        <taxon>Eukaryota</taxon>
        <taxon>Fungi</taxon>
        <taxon>Dikarya</taxon>
        <taxon>Ascomycota</taxon>
        <taxon>Pezizomycotina</taxon>
        <taxon>Dothideomycetes</taxon>
        <taxon>Pleosporomycetidae</taxon>
        <taxon>Pleosporales</taxon>
        <taxon>Pleosporales incertae sedis</taxon>
        <taxon>Aaosphaeria</taxon>
    </lineage>
</organism>
<name>A0A6A5X916_9PLEO</name>
<dbReference type="Proteomes" id="UP000799778">
    <property type="component" value="Unassembled WGS sequence"/>
</dbReference>
<protein>
    <submittedName>
        <fullName evidence="2">Uncharacterized protein</fullName>
    </submittedName>
</protein>
<dbReference type="AlphaFoldDB" id="A0A6A5X916"/>
<dbReference type="EMBL" id="ML978078">
    <property type="protein sequence ID" value="KAF2009421.1"/>
    <property type="molecule type" value="Genomic_DNA"/>
</dbReference>
<evidence type="ECO:0000256" key="1">
    <source>
        <dbReference type="SAM" id="MobiDB-lite"/>
    </source>
</evidence>
<accession>A0A6A5X916</accession>
<reference evidence="2" key="1">
    <citation type="journal article" date="2020" name="Stud. Mycol.">
        <title>101 Dothideomycetes genomes: a test case for predicting lifestyles and emergence of pathogens.</title>
        <authorList>
            <person name="Haridas S."/>
            <person name="Albert R."/>
            <person name="Binder M."/>
            <person name="Bloem J."/>
            <person name="Labutti K."/>
            <person name="Salamov A."/>
            <person name="Andreopoulos B."/>
            <person name="Baker S."/>
            <person name="Barry K."/>
            <person name="Bills G."/>
            <person name="Bluhm B."/>
            <person name="Cannon C."/>
            <person name="Castanera R."/>
            <person name="Culley D."/>
            <person name="Daum C."/>
            <person name="Ezra D."/>
            <person name="Gonzalez J."/>
            <person name="Henrissat B."/>
            <person name="Kuo A."/>
            <person name="Liang C."/>
            <person name="Lipzen A."/>
            <person name="Lutzoni F."/>
            <person name="Magnuson J."/>
            <person name="Mondo S."/>
            <person name="Nolan M."/>
            <person name="Ohm R."/>
            <person name="Pangilinan J."/>
            <person name="Park H.-J."/>
            <person name="Ramirez L."/>
            <person name="Alfaro M."/>
            <person name="Sun H."/>
            <person name="Tritt A."/>
            <person name="Yoshinaga Y."/>
            <person name="Zwiers L.-H."/>
            <person name="Turgeon B."/>
            <person name="Goodwin S."/>
            <person name="Spatafora J."/>
            <person name="Crous P."/>
            <person name="Grigoriev I."/>
        </authorList>
    </citation>
    <scope>NUCLEOTIDE SEQUENCE</scope>
    <source>
        <strain evidence="2">CBS 175.79</strain>
    </source>
</reference>